<sequence length="1207" mass="131950">MITNGRPKWQFWIDRGGTFTDIIGRSPEGQISTRKLLSENSAQYKDAAIQGIRNLLNLKDADSVPIDQIDSIKMGTTVATNALLEREGEKTLLAITSGFSDILRIGYQQRPQLFSLDIQLPDMLYSEIVEIEERVDINGKIIKKLDLINTKKLLKIAFDQGFNSIAIVLMHGYRHQGHEQQVAEIAKKIGFVQISVSHKVSPLMKMIPRGDTTVVDAYLSPILRRYVNQVKDALGPTQSDYGKLMFMQSNGGLTDANYFQGKDAILSGPAGGVVGMVKTGEKIGLNKLIGFDMGGTSTDVCHFNGEYERTLETEVAGVRLRSPMMLINTVAAGGGSILHFDGSRYRVGPDSAGAFPGPACYRNGGPLTVTDCNVMLGKLNPEFFPKVFGPKANQKLDFSIVDKKFTELAKEISLKTKKTVHPSSVAEGFLSIAVESMSNAIKKISVQRGYDVSDYALSCFGGAGGQHACLVADRLGIKQIHLHPYAGVLSAYGIGLADSRTIYDLTVELPLGNSEIDDLSKNFKRLHVKGKKDLISQNLNKNLFQYTDRVYLRYKDSDTSLAVPFEDVEGMKLCFERTHSARFGFISPEKIVIIESIQSEVSCQSEQFESTKIISDKLKTKPLKTQDVFINGKLEKTIFYHRDNIKPNEKLSGPAIIIEPTSTIVVEPGWDATLKDSNDLLLTRTQKIIRSSAIGTSVDPIMLEIFNNLFMSVAEQMGMVLENTASSVNIKERLDFSCALFSPTGDLVANAPHVPVHLGSMSESIKTIIRENSATMNPGDAFLINAPYNGGTHLPDITLIKPVFDDNNENVIFYVATRGHHADIGGTVPGSAPANSTHIKEEGVLIDNFTIVAKGVFLEKEIFKLLSLGEHPARNIKQNIADLKAQVAAAEKGSQELMKIIKHYGLEVVHAYMSHVQDNAEESVRRVLDVLSDSSFTYKMDDGHQVTVSISVNKVNRTATIDFTGTSGQHPGNYNAPSSICYAAVLYVFRCLVDDDIPLNAGCLKPLNLIIPKHSMINPQYPAAVFSGNVETSQYIVDALLGALGEFAASQGTMNNYIWGNNKVQNYETICGGSGASSNQPGCSAVHTHMTNSRLTDPEVLEWRFPVKLESFSIRKNSGGKGLNRGGDGVDRRMRFLEPMTVNIIAGHRKIPPYGVSGGESGAVGENYVIHSDESITKLGTKGQIEVRKNDLFVLKTPGGGGFGKAL</sequence>
<dbReference type="PATRIC" id="fig|1125411.7.peg.119"/>
<dbReference type="InterPro" id="IPR045079">
    <property type="entry name" value="Oxoprolinase-like"/>
</dbReference>
<dbReference type="Pfam" id="PF01968">
    <property type="entry name" value="Hydantoinase_A"/>
    <property type="match status" value="1"/>
</dbReference>
<feature type="domain" description="Hydantoinase/oxoprolinase N-terminal" evidence="4">
    <location>
        <begin position="11"/>
        <end position="190"/>
    </location>
</feature>
<feature type="domain" description="Acetophenone carboxylase-like C-terminal" evidence="5">
    <location>
        <begin position="623"/>
        <end position="678"/>
    </location>
</feature>
<dbReference type="Pfam" id="PF05378">
    <property type="entry name" value="Hydant_A_N"/>
    <property type="match status" value="1"/>
</dbReference>
<comment type="similarity">
    <text evidence="1">Belongs to the oxoprolinase family.</text>
</comment>
<dbReference type="PANTHER" id="PTHR11365:SF23">
    <property type="entry name" value="HYPOTHETICAL 5-OXOPROLINASE (EUROFUNG)-RELATED"/>
    <property type="match status" value="1"/>
</dbReference>
<organism evidence="6 7">
    <name type="scientific">Candidatus Pseudothioglobus singularis PS1</name>
    <dbReference type="NCBI Taxonomy" id="1125411"/>
    <lineage>
        <taxon>Bacteria</taxon>
        <taxon>Pseudomonadati</taxon>
        <taxon>Pseudomonadota</taxon>
        <taxon>Gammaproteobacteria</taxon>
        <taxon>Candidatus Pseudothioglobaceae</taxon>
        <taxon>Candidatus Pseudothioglobus</taxon>
    </lineage>
</organism>
<gene>
    <name evidence="6" type="ORF">W908_00600</name>
</gene>
<keyword evidence="7" id="KW-1185">Reference proteome</keyword>
<protein>
    <submittedName>
        <fullName evidence="6">5-oxoprolinase</fullName>
    </submittedName>
</protein>
<evidence type="ECO:0000259" key="3">
    <source>
        <dbReference type="Pfam" id="PF02538"/>
    </source>
</evidence>
<dbReference type="OrthoDB" id="9768323at2"/>
<dbReference type="KEGG" id="tsn:W908_00600"/>
<dbReference type="EMBL" id="CP006911">
    <property type="protein sequence ID" value="ALE01240.1"/>
    <property type="molecule type" value="Genomic_DNA"/>
</dbReference>
<dbReference type="InterPro" id="IPR003692">
    <property type="entry name" value="Hydantoinase_B"/>
</dbReference>
<dbReference type="GO" id="GO:0017168">
    <property type="term" value="F:5-oxoprolinase (ATP-hydrolyzing) activity"/>
    <property type="evidence" value="ECO:0007669"/>
    <property type="project" value="TreeGrafter"/>
</dbReference>
<dbReference type="InterPro" id="IPR002821">
    <property type="entry name" value="Hydantoinase_A"/>
</dbReference>
<dbReference type="GO" id="GO:0006749">
    <property type="term" value="P:glutathione metabolic process"/>
    <property type="evidence" value="ECO:0007669"/>
    <property type="project" value="TreeGrafter"/>
</dbReference>
<feature type="domain" description="Hydantoinase A/oxoprolinase" evidence="2">
    <location>
        <begin position="209"/>
        <end position="501"/>
    </location>
</feature>
<evidence type="ECO:0000259" key="4">
    <source>
        <dbReference type="Pfam" id="PF05378"/>
    </source>
</evidence>
<name>A0A0M5KY80_9GAMM</name>
<reference evidence="6 7" key="1">
    <citation type="journal article" date="2015" name="Genome Announc.">
        <title>Genome Sequence of 'Candidatus Thioglobus singularis' Strain PS1, a Mixotroph from the SUP05 Clade of Marine Gammaproteobacteria.</title>
        <authorList>
            <person name="Marshall K.T."/>
            <person name="Morris R.M."/>
        </authorList>
    </citation>
    <scope>NUCLEOTIDE SEQUENCE [LARGE SCALE GENOMIC DNA]</scope>
    <source>
        <strain evidence="6 7">PS1</strain>
    </source>
</reference>
<evidence type="ECO:0000259" key="2">
    <source>
        <dbReference type="Pfam" id="PF01968"/>
    </source>
</evidence>
<dbReference type="Pfam" id="PF02538">
    <property type="entry name" value="Hydantoinase_B"/>
    <property type="match status" value="1"/>
</dbReference>
<proteinExistence type="inferred from homology"/>
<accession>A0A0M5KY80</accession>
<evidence type="ECO:0000256" key="1">
    <source>
        <dbReference type="ARBA" id="ARBA00010403"/>
    </source>
</evidence>
<dbReference type="InterPro" id="IPR049517">
    <property type="entry name" value="ACX-like_C"/>
</dbReference>
<evidence type="ECO:0000313" key="6">
    <source>
        <dbReference type="EMBL" id="ALE01240.1"/>
    </source>
</evidence>
<evidence type="ECO:0000259" key="5">
    <source>
        <dbReference type="Pfam" id="PF19278"/>
    </source>
</evidence>
<feature type="domain" description="Hydantoinase B/oxoprolinase" evidence="3">
    <location>
        <begin position="699"/>
        <end position="1205"/>
    </location>
</feature>
<dbReference type="RefSeq" id="WP_053819525.1">
    <property type="nucleotide sequence ID" value="NZ_CP006911.1"/>
</dbReference>
<dbReference type="Proteomes" id="UP000068905">
    <property type="component" value="Chromosome"/>
</dbReference>
<dbReference type="InterPro" id="IPR008040">
    <property type="entry name" value="Hydant_A_N"/>
</dbReference>
<dbReference type="Pfam" id="PF19278">
    <property type="entry name" value="Hydant_A_C"/>
    <property type="match status" value="1"/>
</dbReference>
<evidence type="ECO:0000313" key="7">
    <source>
        <dbReference type="Proteomes" id="UP000068905"/>
    </source>
</evidence>
<dbReference type="AlphaFoldDB" id="A0A0M5KY80"/>
<dbReference type="STRING" id="1125411.W908_00600"/>
<dbReference type="GO" id="GO:0005829">
    <property type="term" value="C:cytosol"/>
    <property type="evidence" value="ECO:0007669"/>
    <property type="project" value="TreeGrafter"/>
</dbReference>
<dbReference type="PANTHER" id="PTHR11365">
    <property type="entry name" value="5-OXOPROLINASE RELATED"/>
    <property type="match status" value="1"/>
</dbReference>